<feature type="compositionally biased region" description="Basic and acidic residues" evidence="1">
    <location>
        <begin position="19"/>
        <end position="31"/>
    </location>
</feature>
<evidence type="ECO:0000313" key="3">
    <source>
        <dbReference type="Proteomes" id="UP000006821"/>
    </source>
</evidence>
<dbReference type="KEGG" id="mca:MCA1547"/>
<protein>
    <submittedName>
        <fullName evidence="2">Uncharacterized protein</fullName>
    </submittedName>
</protein>
<accession>Q608E5</accession>
<organism evidence="2 3">
    <name type="scientific">Methylococcus capsulatus (strain ATCC 33009 / NCIMB 11132 / Bath)</name>
    <dbReference type="NCBI Taxonomy" id="243233"/>
    <lineage>
        <taxon>Bacteria</taxon>
        <taxon>Pseudomonadati</taxon>
        <taxon>Pseudomonadota</taxon>
        <taxon>Gammaproteobacteria</taxon>
        <taxon>Methylococcales</taxon>
        <taxon>Methylococcaceae</taxon>
        <taxon>Methylococcus</taxon>
    </lineage>
</organism>
<feature type="region of interest" description="Disordered" evidence="1">
    <location>
        <begin position="179"/>
        <end position="221"/>
    </location>
</feature>
<proteinExistence type="predicted"/>
<feature type="region of interest" description="Disordered" evidence="1">
    <location>
        <begin position="1"/>
        <end position="31"/>
    </location>
</feature>
<sequence length="245" mass="27227">MAPASLSNAAQNQPHYTVHRQDENDRADDASHDVGLGRAVLEIPEPVLFALYAESAGKRADDHLQQVGFVEVFGHGCVVGFAAERPCSDRRSGCGRGSFFPEQIVLDPESAGDHQQHQGHGDFVTADHVFVHVQAIGAHIGAQEVEGLNRGDGQRERDDELVGDRVLRKSHFVEEELGDQITRDEHFQDGDHESFHPVERRCRGEHRQQDDDDGAHPGDTDPKFLVYFTEFQKVADFHCFSPSVS</sequence>
<reference evidence="2 3" key="1">
    <citation type="journal article" date="2004" name="PLoS Biol.">
        <title>Genomic insights into methanotrophy: the complete genome sequence of Methylococcus capsulatus (Bath).</title>
        <authorList>
            <person name="Ward N.L."/>
            <person name="Larsen O."/>
            <person name="Sakwa J."/>
            <person name="Bruseth L."/>
            <person name="Khouri H.M."/>
            <person name="Durkin A.S."/>
            <person name="Dimitrov G."/>
            <person name="Jiang L."/>
            <person name="Scanlan D."/>
            <person name="Kang K.H."/>
            <person name="Lewis M.R."/>
            <person name="Nelson K.E."/>
            <person name="Methe B.A."/>
            <person name="Wu M."/>
            <person name="Heidelberg J.F."/>
            <person name="Paulsen I.T."/>
            <person name="Fouts D.E."/>
            <person name="Ravel J."/>
            <person name="Tettelin H."/>
            <person name="Ren Q."/>
            <person name="Read T.D."/>
            <person name="DeBoy R.T."/>
            <person name="Seshadri R."/>
            <person name="Salzberg S.L."/>
            <person name="Jensen H.B."/>
            <person name="Birkeland N.K."/>
            <person name="Nelson W.C."/>
            <person name="Dodson R.J."/>
            <person name="Grindhaug S.H."/>
            <person name="Holt I.E."/>
            <person name="Eidhammer I."/>
            <person name="Jonasen I."/>
            <person name="Vanaken S."/>
            <person name="Utterback T.R."/>
            <person name="Feldblyum T.V."/>
            <person name="Fraser C.M."/>
            <person name="Lillehaug J.R."/>
            <person name="Eisen J.A."/>
        </authorList>
    </citation>
    <scope>NUCLEOTIDE SEQUENCE [LARGE SCALE GENOMIC DNA]</scope>
    <source>
        <strain evidence="3">ATCC 33009 / NCIMB 11132 / Bath</strain>
    </source>
</reference>
<dbReference type="AlphaFoldDB" id="Q608E5"/>
<dbReference type="HOGENOM" id="CLU_1132546_0_0_6"/>
<evidence type="ECO:0000256" key="1">
    <source>
        <dbReference type="SAM" id="MobiDB-lite"/>
    </source>
</evidence>
<dbReference type="Proteomes" id="UP000006821">
    <property type="component" value="Chromosome"/>
</dbReference>
<feature type="compositionally biased region" description="Polar residues" evidence="1">
    <location>
        <begin position="1"/>
        <end position="15"/>
    </location>
</feature>
<feature type="compositionally biased region" description="Basic and acidic residues" evidence="1">
    <location>
        <begin position="181"/>
        <end position="221"/>
    </location>
</feature>
<dbReference type="EMBL" id="AE017282">
    <property type="protein sequence ID" value="AAU92199.1"/>
    <property type="molecule type" value="Genomic_DNA"/>
</dbReference>
<dbReference type="STRING" id="243233.MCA1547"/>
<evidence type="ECO:0000313" key="2">
    <source>
        <dbReference type="EMBL" id="AAU92199.1"/>
    </source>
</evidence>
<name>Q608E5_METCA</name>
<gene>
    <name evidence="2" type="ordered locus">MCA1547</name>
</gene>